<organism evidence="2 3">
    <name type="scientific">Gimesia chilikensis</name>
    <dbReference type="NCBI Taxonomy" id="2605989"/>
    <lineage>
        <taxon>Bacteria</taxon>
        <taxon>Pseudomonadati</taxon>
        <taxon>Planctomycetota</taxon>
        <taxon>Planctomycetia</taxon>
        <taxon>Planctomycetales</taxon>
        <taxon>Planctomycetaceae</taxon>
        <taxon>Gimesia</taxon>
    </lineage>
</organism>
<dbReference type="Proteomes" id="UP000320421">
    <property type="component" value="Chromosome"/>
</dbReference>
<keyword evidence="1" id="KW-0812">Transmembrane</keyword>
<dbReference type="OrthoDB" id="276982at2"/>
<dbReference type="EMBL" id="CP036266">
    <property type="protein sequence ID" value="QDT24170.1"/>
    <property type="molecule type" value="Genomic_DNA"/>
</dbReference>
<protein>
    <submittedName>
        <fullName evidence="2">Uncharacterized protein</fullName>
    </submittedName>
</protein>
<feature type="transmembrane region" description="Helical" evidence="1">
    <location>
        <begin position="41"/>
        <end position="60"/>
    </location>
</feature>
<evidence type="ECO:0000313" key="3">
    <source>
        <dbReference type="Proteomes" id="UP000320421"/>
    </source>
</evidence>
<sequence length="120" mass="13386">MAGEKIPINRTLVGIIALACLGVAGYLYWFAAQDLFAQQDIVTGAFMRVGLLMLAFWLALPTKDRDAAWANVPPWLFVAVAVTIVLFATRPKVAIPLVLFFGIIGFVLRPRNKKRRPPRY</sequence>
<dbReference type="AlphaFoldDB" id="A0A517PXQ8"/>
<evidence type="ECO:0000256" key="1">
    <source>
        <dbReference type="SAM" id="Phobius"/>
    </source>
</evidence>
<name>A0A517PXQ8_9PLAN</name>
<evidence type="ECO:0000313" key="2">
    <source>
        <dbReference type="EMBL" id="QDT24170.1"/>
    </source>
</evidence>
<keyword evidence="1" id="KW-0472">Membrane</keyword>
<dbReference type="RefSeq" id="WP_145192648.1">
    <property type="nucleotide sequence ID" value="NZ_CP036266.1"/>
</dbReference>
<accession>A0A517PXQ8</accession>
<feature type="transmembrane region" description="Helical" evidence="1">
    <location>
        <begin position="12"/>
        <end position="29"/>
    </location>
</feature>
<proteinExistence type="predicted"/>
<keyword evidence="1" id="KW-1133">Transmembrane helix</keyword>
<reference evidence="2 3" key="1">
    <citation type="submission" date="2019-02" db="EMBL/GenBank/DDBJ databases">
        <title>Deep-cultivation of Planctomycetes and their phenomic and genomic characterization uncovers novel biology.</title>
        <authorList>
            <person name="Wiegand S."/>
            <person name="Jogler M."/>
            <person name="Boedeker C."/>
            <person name="Pinto D."/>
            <person name="Vollmers J."/>
            <person name="Rivas-Marin E."/>
            <person name="Kohn T."/>
            <person name="Peeters S.H."/>
            <person name="Heuer A."/>
            <person name="Rast P."/>
            <person name="Oberbeckmann S."/>
            <person name="Bunk B."/>
            <person name="Jeske O."/>
            <person name="Meyerdierks A."/>
            <person name="Storesund J.E."/>
            <person name="Kallscheuer N."/>
            <person name="Luecker S."/>
            <person name="Lage O.M."/>
            <person name="Pohl T."/>
            <person name="Merkel B.J."/>
            <person name="Hornburger P."/>
            <person name="Mueller R.-W."/>
            <person name="Bruemmer F."/>
            <person name="Labrenz M."/>
            <person name="Spormann A.M."/>
            <person name="Op den Camp H."/>
            <person name="Overmann J."/>
            <person name="Amann R."/>
            <person name="Jetten M.S.M."/>
            <person name="Mascher T."/>
            <person name="Medema M.H."/>
            <person name="Devos D.P."/>
            <person name="Kaster A.-K."/>
            <person name="Ovreas L."/>
            <person name="Rohde M."/>
            <person name="Galperin M.Y."/>
            <person name="Jogler C."/>
        </authorList>
    </citation>
    <scope>NUCLEOTIDE SEQUENCE [LARGE SCALE GENOMIC DNA]</scope>
    <source>
        <strain evidence="2 3">HG66A1</strain>
    </source>
</reference>
<feature type="transmembrane region" description="Helical" evidence="1">
    <location>
        <begin position="93"/>
        <end position="110"/>
    </location>
</feature>
<feature type="transmembrane region" description="Helical" evidence="1">
    <location>
        <begin position="67"/>
        <end position="87"/>
    </location>
</feature>
<gene>
    <name evidence="2" type="ORF">HG66A1_60010</name>
</gene>
<keyword evidence="3" id="KW-1185">Reference proteome</keyword>